<evidence type="ECO:0000256" key="1">
    <source>
        <dbReference type="PROSITE-ProRule" id="PRU00043"/>
    </source>
</evidence>
<evidence type="ECO:0000313" key="4">
    <source>
        <dbReference type="Proteomes" id="UP000596742"/>
    </source>
</evidence>
<feature type="non-terminal residue" evidence="3">
    <location>
        <position position="245"/>
    </location>
</feature>
<sequence>MSMIHQYTGMYTVSISVQDEQGSTVEQQYTINVQDVNDPPQVCIQYRSISVQDEQGSTVEQQYTINVQDVNDPPQDVNDPPRTGMYTVSISVQDEQGSTVEQQYTINVQDVNDPPQVCIQWPSVYRMSKVLQVEQQYTINVQDVNDPPQDVNDTTTGMYTVAISVQDEQGSTVEQQYTINVQMFNDPPQDILFGNSEGNSLRIDENTSDVDVAELSALDPDEGQTHIFSLVDESSVFELQGNMLR</sequence>
<dbReference type="GO" id="GO:0007156">
    <property type="term" value="P:homophilic cell adhesion via plasma membrane adhesion molecules"/>
    <property type="evidence" value="ECO:0007669"/>
    <property type="project" value="InterPro"/>
</dbReference>
<keyword evidence="1" id="KW-0106">Calcium</keyword>
<comment type="caution">
    <text evidence="3">The sequence shown here is derived from an EMBL/GenBank/DDBJ whole genome shotgun (WGS) entry which is preliminary data.</text>
</comment>
<dbReference type="Proteomes" id="UP000596742">
    <property type="component" value="Unassembled WGS sequence"/>
</dbReference>
<dbReference type="EMBL" id="UYJE01001137">
    <property type="protein sequence ID" value="VDH99327.1"/>
    <property type="molecule type" value="Genomic_DNA"/>
</dbReference>
<dbReference type="GO" id="GO:0005509">
    <property type="term" value="F:calcium ion binding"/>
    <property type="evidence" value="ECO:0007669"/>
    <property type="project" value="UniProtKB-UniRule"/>
</dbReference>
<dbReference type="InterPro" id="IPR002126">
    <property type="entry name" value="Cadherin-like_dom"/>
</dbReference>
<accession>A0A8B6C3F9</accession>
<name>A0A8B6C3F9_MYTGA</name>
<gene>
    <name evidence="3" type="ORF">MGAL_10B046011</name>
</gene>
<dbReference type="AlphaFoldDB" id="A0A8B6C3F9"/>
<protein>
    <recommendedName>
        <fullName evidence="2">Cadherin domain-containing protein</fullName>
    </recommendedName>
</protein>
<reference evidence="3" key="1">
    <citation type="submission" date="2018-11" db="EMBL/GenBank/DDBJ databases">
        <authorList>
            <person name="Alioto T."/>
            <person name="Alioto T."/>
        </authorList>
    </citation>
    <scope>NUCLEOTIDE SEQUENCE</scope>
</reference>
<organism evidence="3 4">
    <name type="scientific">Mytilus galloprovincialis</name>
    <name type="common">Mediterranean mussel</name>
    <dbReference type="NCBI Taxonomy" id="29158"/>
    <lineage>
        <taxon>Eukaryota</taxon>
        <taxon>Metazoa</taxon>
        <taxon>Spiralia</taxon>
        <taxon>Lophotrochozoa</taxon>
        <taxon>Mollusca</taxon>
        <taxon>Bivalvia</taxon>
        <taxon>Autobranchia</taxon>
        <taxon>Pteriomorphia</taxon>
        <taxon>Mytilida</taxon>
        <taxon>Mytiloidea</taxon>
        <taxon>Mytilidae</taxon>
        <taxon>Mytilinae</taxon>
        <taxon>Mytilus</taxon>
    </lineage>
</organism>
<evidence type="ECO:0000259" key="2">
    <source>
        <dbReference type="PROSITE" id="PS50268"/>
    </source>
</evidence>
<feature type="domain" description="Cadherin" evidence="2">
    <location>
        <begin position="7"/>
        <end position="117"/>
    </location>
</feature>
<proteinExistence type="predicted"/>
<keyword evidence="4" id="KW-1185">Reference proteome</keyword>
<dbReference type="PROSITE" id="PS50268">
    <property type="entry name" value="CADHERIN_2"/>
    <property type="match status" value="1"/>
</dbReference>
<evidence type="ECO:0000313" key="3">
    <source>
        <dbReference type="EMBL" id="VDH99327.1"/>
    </source>
</evidence>
<dbReference type="GO" id="GO:0016020">
    <property type="term" value="C:membrane"/>
    <property type="evidence" value="ECO:0007669"/>
    <property type="project" value="InterPro"/>
</dbReference>